<dbReference type="InParanoid" id="A0A2H3D343"/>
<evidence type="ECO:0000313" key="2">
    <source>
        <dbReference type="Proteomes" id="UP000217790"/>
    </source>
</evidence>
<reference evidence="2" key="1">
    <citation type="journal article" date="2017" name="Nat. Ecol. Evol.">
        <title>Genome expansion and lineage-specific genetic innovations in the forest pathogenic fungi Armillaria.</title>
        <authorList>
            <person name="Sipos G."/>
            <person name="Prasanna A.N."/>
            <person name="Walter M.C."/>
            <person name="O'Connor E."/>
            <person name="Balint B."/>
            <person name="Krizsan K."/>
            <person name="Kiss B."/>
            <person name="Hess J."/>
            <person name="Varga T."/>
            <person name="Slot J."/>
            <person name="Riley R."/>
            <person name="Boka B."/>
            <person name="Rigling D."/>
            <person name="Barry K."/>
            <person name="Lee J."/>
            <person name="Mihaltcheva S."/>
            <person name="LaButti K."/>
            <person name="Lipzen A."/>
            <person name="Waldron R."/>
            <person name="Moloney N.M."/>
            <person name="Sperisen C."/>
            <person name="Kredics L."/>
            <person name="Vagvoelgyi C."/>
            <person name="Patrignani A."/>
            <person name="Fitzpatrick D."/>
            <person name="Nagy I."/>
            <person name="Doyle S."/>
            <person name="Anderson J.B."/>
            <person name="Grigoriev I.V."/>
            <person name="Gueldener U."/>
            <person name="Muensterkoetter M."/>
            <person name="Nagy L.G."/>
        </authorList>
    </citation>
    <scope>NUCLEOTIDE SEQUENCE [LARGE SCALE GENOMIC DNA]</scope>
    <source>
        <strain evidence="2">Ar21-2</strain>
    </source>
</reference>
<protein>
    <submittedName>
        <fullName evidence="1">Uncharacterized protein</fullName>
    </submittedName>
</protein>
<proteinExistence type="predicted"/>
<name>A0A2H3D343_ARMGA</name>
<accession>A0A2H3D343</accession>
<gene>
    <name evidence="1" type="ORF">ARMGADRAFT_1087095</name>
</gene>
<sequence length="74" mass="8390">MVQFPPSSENILLKAGVPSIPTSHYKSNRPPESFSHHVDGFGIDGANMHIRIEEQEGPQQNFFKDIPPEWTSWT</sequence>
<organism evidence="1 2">
    <name type="scientific">Armillaria gallica</name>
    <name type="common">Bulbous honey fungus</name>
    <name type="synonym">Armillaria bulbosa</name>
    <dbReference type="NCBI Taxonomy" id="47427"/>
    <lineage>
        <taxon>Eukaryota</taxon>
        <taxon>Fungi</taxon>
        <taxon>Dikarya</taxon>
        <taxon>Basidiomycota</taxon>
        <taxon>Agaricomycotina</taxon>
        <taxon>Agaricomycetes</taxon>
        <taxon>Agaricomycetidae</taxon>
        <taxon>Agaricales</taxon>
        <taxon>Marasmiineae</taxon>
        <taxon>Physalacriaceae</taxon>
        <taxon>Armillaria</taxon>
    </lineage>
</organism>
<dbReference type="EMBL" id="KZ293688">
    <property type="protein sequence ID" value="PBK85832.1"/>
    <property type="molecule type" value="Genomic_DNA"/>
</dbReference>
<dbReference type="AlphaFoldDB" id="A0A2H3D343"/>
<dbReference type="Proteomes" id="UP000217790">
    <property type="component" value="Unassembled WGS sequence"/>
</dbReference>
<evidence type="ECO:0000313" key="1">
    <source>
        <dbReference type="EMBL" id="PBK85832.1"/>
    </source>
</evidence>
<keyword evidence="2" id="KW-1185">Reference proteome</keyword>